<evidence type="ECO:0000313" key="3">
    <source>
        <dbReference type="Proteomes" id="UP000011666"/>
    </source>
</evidence>
<name>M0QEP7_9ACTN</name>
<keyword evidence="3" id="KW-1185">Reference proteome</keyword>
<dbReference type="SUPFAM" id="SSF53254">
    <property type="entry name" value="Phosphoglycerate mutase-like"/>
    <property type="match status" value="1"/>
</dbReference>
<dbReference type="InterPro" id="IPR029033">
    <property type="entry name" value="His_PPase_superfam"/>
</dbReference>
<dbReference type="SMART" id="SM00855">
    <property type="entry name" value="PGAM"/>
    <property type="match status" value="1"/>
</dbReference>
<evidence type="ECO:0000313" key="2">
    <source>
        <dbReference type="EMBL" id="GAC67075.1"/>
    </source>
</evidence>
<dbReference type="AlphaFoldDB" id="M0QEP7"/>
<dbReference type="InterPro" id="IPR013078">
    <property type="entry name" value="His_Pase_superF_clade-1"/>
</dbReference>
<dbReference type="RefSeq" id="WP_007617866.1">
    <property type="nucleotide sequence ID" value="NZ_BANX01000005.1"/>
</dbReference>
<evidence type="ECO:0000256" key="1">
    <source>
        <dbReference type="ARBA" id="ARBA00022801"/>
    </source>
</evidence>
<evidence type="ECO:0008006" key="4">
    <source>
        <dbReference type="Google" id="ProtNLM"/>
    </source>
</evidence>
<keyword evidence="1" id="KW-0378">Hydrolase</keyword>
<dbReference type="Gene3D" id="3.40.50.1240">
    <property type="entry name" value="Phosphoglycerate mutase-like"/>
    <property type="match status" value="1"/>
</dbReference>
<dbReference type="eggNOG" id="COG0406">
    <property type="taxonomic scope" value="Bacteria"/>
</dbReference>
<dbReference type="CDD" id="cd07067">
    <property type="entry name" value="HP_PGM_like"/>
    <property type="match status" value="1"/>
</dbReference>
<dbReference type="InterPro" id="IPR051021">
    <property type="entry name" value="Mito_Ser/Thr_phosphatase"/>
</dbReference>
<dbReference type="Proteomes" id="UP000011666">
    <property type="component" value="Unassembled WGS sequence"/>
</dbReference>
<proteinExistence type="predicted"/>
<dbReference type="OrthoDB" id="280692at2"/>
<sequence length="229" mass="23812">MGVIYLVRHGQADAGAYGIVDADAAAAPHGPGGLTSLGVMQATLTGTMLAGQVEKVTAAISGDLPRQSQTLATILDQFDTAPEPIVDAGWNEYALPPSVGVATADEYRDGRAYQQKLDAGLTAWITAESADPGGEAFGCFRDRVVAASQRARELAGSGQTVVVVSSAGTITQWISQLWDVPPARWPVLARTMINASVTKVLIGRGGATVVSVNEHAHLSDREGGVATFR</sequence>
<dbReference type="GO" id="GO:0004722">
    <property type="term" value="F:protein serine/threonine phosphatase activity"/>
    <property type="evidence" value="ECO:0007669"/>
    <property type="project" value="TreeGrafter"/>
</dbReference>
<comment type="caution">
    <text evidence="2">The sequence shown here is derived from an EMBL/GenBank/DDBJ whole genome shotgun (WGS) entry which is preliminary data.</text>
</comment>
<accession>M0QEP7</accession>
<dbReference type="Pfam" id="PF00300">
    <property type="entry name" value="His_Phos_1"/>
    <property type="match status" value="1"/>
</dbReference>
<dbReference type="PANTHER" id="PTHR20935">
    <property type="entry name" value="PHOSPHOGLYCERATE MUTASE-RELATED"/>
    <property type="match status" value="1"/>
</dbReference>
<dbReference type="PANTHER" id="PTHR20935:SF0">
    <property type="entry name" value="SERINE_THREONINE-PROTEIN PHOSPHATASE PGAM5, MITOCHONDRIAL"/>
    <property type="match status" value="1"/>
</dbReference>
<dbReference type="GO" id="GO:0090141">
    <property type="term" value="P:positive regulation of mitochondrial fission"/>
    <property type="evidence" value="ECO:0007669"/>
    <property type="project" value="TreeGrafter"/>
</dbReference>
<dbReference type="STRING" id="1223545.GS4_05_02880"/>
<organism evidence="2 3">
    <name type="scientific">Gordonia soli NBRC 108243</name>
    <dbReference type="NCBI Taxonomy" id="1223545"/>
    <lineage>
        <taxon>Bacteria</taxon>
        <taxon>Bacillati</taxon>
        <taxon>Actinomycetota</taxon>
        <taxon>Actinomycetes</taxon>
        <taxon>Mycobacteriales</taxon>
        <taxon>Gordoniaceae</taxon>
        <taxon>Gordonia</taxon>
    </lineage>
</organism>
<protein>
    <recommendedName>
        <fullName evidence="4">Phosphoglycerate mutase family protein</fullName>
    </recommendedName>
</protein>
<dbReference type="EMBL" id="BANX01000005">
    <property type="protein sequence ID" value="GAC67075.1"/>
    <property type="molecule type" value="Genomic_DNA"/>
</dbReference>
<gene>
    <name evidence="2" type="ORF">GS4_05_02880</name>
</gene>
<reference evidence="2 3" key="1">
    <citation type="submission" date="2013-01" db="EMBL/GenBank/DDBJ databases">
        <title>Whole genome shotgun sequence of Gordonia soli NBRC 108243.</title>
        <authorList>
            <person name="Isaki-Nakamura S."/>
            <person name="Hosoyama A."/>
            <person name="Tsuchikane K."/>
            <person name="Ando Y."/>
            <person name="Baba S."/>
            <person name="Ohji S."/>
            <person name="Hamada M."/>
            <person name="Tamura T."/>
            <person name="Yamazoe A."/>
            <person name="Yamazaki S."/>
            <person name="Fujita N."/>
        </authorList>
    </citation>
    <scope>NUCLEOTIDE SEQUENCE [LARGE SCALE GENOMIC DNA]</scope>
    <source>
        <strain evidence="2 3">NBRC 108243</strain>
    </source>
</reference>